<dbReference type="KEGG" id="dpt:Deipr_1100"/>
<protein>
    <submittedName>
        <fullName evidence="1">Uncharacterized protein</fullName>
    </submittedName>
</protein>
<gene>
    <name evidence="1" type="ordered locus">Deipr_1100</name>
</gene>
<evidence type="ECO:0000313" key="2">
    <source>
        <dbReference type="Proteomes" id="UP000007718"/>
    </source>
</evidence>
<reference evidence="2" key="1">
    <citation type="submission" date="2011-02" db="EMBL/GenBank/DDBJ databases">
        <title>The complete sequence of chromosome of Deinococcus proteolyticus DSM 20540.</title>
        <authorList>
            <consortium name="US DOE Joint Genome Institute (JGI-PGF)"/>
            <person name="Lucas S."/>
            <person name="Copeland A."/>
            <person name="Lapidus A."/>
            <person name="Bruce D."/>
            <person name="Goodwin L."/>
            <person name="Pitluck S."/>
            <person name="Kyrpides N."/>
            <person name="Mavromatis K."/>
            <person name="Pagani I."/>
            <person name="Ivanova N."/>
            <person name="Ovchinnikova G."/>
            <person name="Zeytun A."/>
            <person name="Detter J.C."/>
            <person name="Han C."/>
            <person name="Land M."/>
            <person name="Hauser L."/>
            <person name="Markowitz V."/>
            <person name="Cheng J.-F."/>
            <person name="Hugenholtz P."/>
            <person name="Woyke T."/>
            <person name="Wu D."/>
            <person name="Pukall R."/>
            <person name="Steenblock K."/>
            <person name="Brambilla E."/>
            <person name="Klenk H.-P."/>
            <person name="Eisen J.A."/>
        </authorList>
    </citation>
    <scope>NUCLEOTIDE SEQUENCE [LARGE SCALE GENOMIC DNA]</scope>
    <source>
        <strain evidence="2">ATCC 35074 / DSM 20540 / JCM 6276 / NBRC 101906 / NCIMB 13154 / VKM Ac-1939 / CCM 2703 / MRP</strain>
    </source>
</reference>
<dbReference type="HOGENOM" id="CLU_2860294_0_0_0"/>
<accession>F0RNB0</accession>
<sequence length="64" mass="7206">MSEHEPHIVGFVGILYGCYSSKTSNKNKQITECIHYHILMVAVQLFVMTDVPGPQMEVKVSPGW</sequence>
<dbReference type="EMBL" id="CP002536">
    <property type="protein sequence ID" value="ADY26252.1"/>
    <property type="molecule type" value="Genomic_DNA"/>
</dbReference>
<proteinExistence type="predicted"/>
<evidence type="ECO:0000313" key="1">
    <source>
        <dbReference type="EMBL" id="ADY26252.1"/>
    </source>
</evidence>
<dbReference type="AlphaFoldDB" id="F0RNB0"/>
<dbReference type="Proteomes" id="UP000007718">
    <property type="component" value="Chromosome"/>
</dbReference>
<name>F0RNB0_DEIPM</name>
<keyword evidence="2" id="KW-1185">Reference proteome</keyword>
<organism evidence="1 2">
    <name type="scientific">Deinococcus proteolyticus (strain ATCC 35074 / DSM 20540 / JCM 6276 / NBRC 101906 / NCIMB 13154 / VKM Ac-1939 / CCM 2703 / MRP)</name>
    <dbReference type="NCBI Taxonomy" id="693977"/>
    <lineage>
        <taxon>Bacteria</taxon>
        <taxon>Thermotogati</taxon>
        <taxon>Deinococcota</taxon>
        <taxon>Deinococci</taxon>
        <taxon>Deinococcales</taxon>
        <taxon>Deinococcaceae</taxon>
        <taxon>Deinococcus</taxon>
    </lineage>
</organism>
<reference evidence="1 2" key="2">
    <citation type="journal article" date="2012" name="Stand. Genomic Sci.">
        <title>Complete genome sequence of the orange-red pigmented, radioresistant Deinococcus proteolyticus type strain (MRP(T)).</title>
        <authorList>
            <person name="Copeland A."/>
            <person name="Zeytun A."/>
            <person name="Yassawong M."/>
            <person name="Nolan M."/>
            <person name="Lucas S."/>
            <person name="Hammon N."/>
            <person name="Deshpande S."/>
            <person name="Cheng J.F."/>
            <person name="Han C."/>
            <person name="Tapia R."/>
            <person name="Goodwin L.A."/>
            <person name="Pitluck S."/>
            <person name="Mavromatis K."/>
            <person name="Liolios K."/>
            <person name="Pagani I."/>
            <person name="Ivanova N."/>
            <person name="Mikhailova N."/>
            <person name="Pati A."/>
            <person name="Chen A."/>
            <person name="Palaniappan K."/>
            <person name="Land M."/>
            <person name="Hauser L."/>
            <person name="Jeffries C.D."/>
            <person name="Brambilla E.M."/>
            <person name="Rohde M."/>
            <person name="Sikorski J."/>
            <person name="Pukall R."/>
            <person name="Goker M."/>
            <person name="Detter J.C."/>
            <person name="Woyke T."/>
            <person name="Bristow J."/>
            <person name="Eisen J.A."/>
            <person name="Markowitz V."/>
            <person name="Hugenholtz P."/>
            <person name="Kyrpides N.C."/>
            <person name="Klenk H.P."/>
            <person name="Lapidus A."/>
        </authorList>
    </citation>
    <scope>NUCLEOTIDE SEQUENCE [LARGE SCALE GENOMIC DNA]</scope>
    <source>
        <strain evidence="2">ATCC 35074 / DSM 20540 / JCM 6276 / NBRC 101906 / NCIMB 13154 / VKM Ac-1939 / CCM 2703 / MRP</strain>
    </source>
</reference>